<dbReference type="CDD" id="cd21243">
    <property type="entry name" value="CH_SYNE1_rpt2"/>
    <property type="match status" value="1"/>
</dbReference>
<accession>A0ABD0YTZ9</accession>
<evidence type="ECO:0000256" key="1">
    <source>
        <dbReference type="ARBA" id="ARBA00004370"/>
    </source>
</evidence>
<evidence type="ECO:0000256" key="4">
    <source>
        <dbReference type="ARBA" id="ARBA00022989"/>
    </source>
</evidence>
<dbReference type="AlphaFoldDB" id="A0ABD0YTZ9"/>
<gene>
    <name evidence="7" type="ORF">AAG570_006442</name>
</gene>
<reference evidence="7 8" key="1">
    <citation type="submission" date="2024-07" db="EMBL/GenBank/DDBJ databases">
        <title>Chromosome-level genome assembly of the water stick insect Ranatra chinensis (Heteroptera: Nepidae).</title>
        <authorList>
            <person name="Liu X."/>
        </authorList>
    </citation>
    <scope>NUCLEOTIDE SEQUENCE [LARGE SCALE GENOMIC DNA]</scope>
    <source>
        <strain evidence="7">Cailab_2021Rc</strain>
        <tissue evidence="7">Muscle</tissue>
    </source>
</reference>
<dbReference type="PANTHER" id="PTHR47535">
    <property type="entry name" value="MUSCLE-SPECIFIC PROTEIN 300 KDA, ISOFORM G"/>
    <property type="match status" value="1"/>
</dbReference>
<dbReference type="InterPro" id="IPR057057">
    <property type="entry name" value="Spectrin_SYNE1"/>
</dbReference>
<dbReference type="Proteomes" id="UP001558652">
    <property type="component" value="Unassembled WGS sequence"/>
</dbReference>
<keyword evidence="4" id="KW-1133">Transmembrane helix</keyword>
<dbReference type="Gene3D" id="1.10.418.10">
    <property type="entry name" value="Calponin-like domain"/>
    <property type="match status" value="1"/>
</dbReference>
<dbReference type="SMART" id="SM00033">
    <property type="entry name" value="CH"/>
    <property type="match status" value="1"/>
</dbReference>
<evidence type="ECO:0000256" key="3">
    <source>
        <dbReference type="ARBA" id="ARBA00022737"/>
    </source>
</evidence>
<dbReference type="Gene3D" id="1.20.58.60">
    <property type="match status" value="1"/>
</dbReference>
<dbReference type="PROSITE" id="PS50021">
    <property type="entry name" value="CH"/>
    <property type="match status" value="1"/>
</dbReference>
<keyword evidence="3" id="KW-0677">Repeat</keyword>
<keyword evidence="2" id="KW-0812">Transmembrane</keyword>
<dbReference type="InterPro" id="IPR047291">
    <property type="entry name" value="CH_SYNE1_rpt2"/>
</dbReference>
<keyword evidence="8" id="KW-1185">Reference proteome</keyword>
<sequence>MTSLASTSDKKKVDGGARSTLLRWVSTALPKDIGLEVKDFGRSWRDGLAFLAIVDSIKKGLVDAQALRGATNRYRLETAFNLAETELGIARLLDPEDVDVDQPDEKSVMTYVAQFLHKYPELRSESGDKLSAIQADYTLLRSWLIDRTQFLSSSLNQLSSNYQEYSAFESDIAVKSEIYHKLQKLVDSRSSISIATESWKEIELLWRKLQAQMRHWLWLIDSQLPPPFCRVGEWLYAAENLIENDDIPTVMNEETAGIISRKLEEHKAFFADLPKIEAEFQSGWIKLSDFEGRVSQHQIETMGQRLAQIGPRAAISRITLKFLEHKCCLIAFMELTENKVRNWTVKYGTESKVQQLLDQYNNFVSRNKIFQEFNRAYIDMQQVVDEYKRDGKIDQKECAAIDKFMRHTAERWKSVCMELRCVQSMLEEVVSYWRRWTSYAQLIEEWLAKAEMSLALDEESRIEFFQDIGVWKEKHDLLGDTVSFLIATCEDQVAKQLKDRYLTITSRWERIFSDVKQYMHAGEMIRHRKEYRISLEKLQTWLRNAEAILSVSNLNTSDKINAHVKELQFFSECLVKIRALLAMQLQLLNNVLVQQQSLEVSQREITEWLDNAEKLIRTLNLLGGRENILIQIEKHKVCYQ</sequence>
<dbReference type="GO" id="GO:0016020">
    <property type="term" value="C:membrane"/>
    <property type="evidence" value="ECO:0007669"/>
    <property type="project" value="UniProtKB-SubCell"/>
</dbReference>
<dbReference type="FunFam" id="1.10.418.10:FF:000033">
    <property type="entry name" value="nesprin-1 isoform X1"/>
    <property type="match status" value="1"/>
</dbReference>
<dbReference type="InterPro" id="IPR052403">
    <property type="entry name" value="LINC-complex_assoc"/>
</dbReference>
<organism evidence="7 8">
    <name type="scientific">Ranatra chinensis</name>
    <dbReference type="NCBI Taxonomy" id="642074"/>
    <lineage>
        <taxon>Eukaryota</taxon>
        <taxon>Metazoa</taxon>
        <taxon>Ecdysozoa</taxon>
        <taxon>Arthropoda</taxon>
        <taxon>Hexapoda</taxon>
        <taxon>Insecta</taxon>
        <taxon>Pterygota</taxon>
        <taxon>Neoptera</taxon>
        <taxon>Paraneoptera</taxon>
        <taxon>Hemiptera</taxon>
        <taxon>Heteroptera</taxon>
        <taxon>Panheteroptera</taxon>
        <taxon>Nepomorpha</taxon>
        <taxon>Nepidae</taxon>
        <taxon>Ranatrinae</taxon>
        <taxon>Ranatra</taxon>
    </lineage>
</organism>
<comment type="subcellular location">
    <subcellularLocation>
        <location evidence="1">Membrane</location>
    </subcellularLocation>
</comment>
<evidence type="ECO:0000259" key="6">
    <source>
        <dbReference type="PROSITE" id="PS50021"/>
    </source>
</evidence>
<evidence type="ECO:0000256" key="5">
    <source>
        <dbReference type="ARBA" id="ARBA00023136"/>
    </source>
</evidence>
<dbReference type="InterPro" id="IPR036872">
    <property type="entry name" value="CH_dom_sf"/>
</dbReference>
<dbReference type="SUPFAM" id="SSF47576">
    <property type="entry name" value="Calponin-homology domain, CH-domain"/>
    <property type="match status" value="1"/>
</dbReference>
<dbReference type="Pfam" id="PF25034">
    <property type="entry name" value="Spectrin_SYNE1"/>
    <property type="match status" value="1"/>
</dbReference>
<protein>
    <recommendedName>
        <fullName evidence="6">Calponin-homology (CH) domain-containing protein</fullName>
    </recommendedName>
</protein>
<evidence type="ECO:0000313" key="8">
    <source>
        <dbReference type="Proteomes" id="UP001558652"/>
    </source>
</evidence>
<keyword evidence="5" id="KW-0472">Membrane</keyword>
<evidence type="ECO:0000313" key="7">
    <source>
        <dbReference type="EMBL" id="KAL1139458.1"/>
    </source>
</evidence>
<feature type="domain" description="Calponin-homology (CH)" evidence="6">
    <location>
        <begin position="15"/>
        <end position="120"/>
    </location>
</feature>
<dbReference type="EMBL" id="JBFDAA010000002">
    <property type="protein sequence ID" value="KAL1139458.1"/>
    <property type="molecule type" value="Genomic_DNA"/>
</dbReference>
<dbReference type="InterPro" id="IPR001715">
    <property type="entry name" value="CH_dom"/>
</dbReference>
<name>A0ABD0YTZ9_9HEMI</name>
<comment type="caution">
    <text evidence="7">The sequence shown here is derived from an EMBL/GenBank/DDBJ whole genome shotgun (WGS) entry which is preliminary data.</text>
</comment>
<evidence type="ECO:0000256" key="2">
    <source>
        <dbReference type="ARBA" id="ARBA00022692"/>
    </source>
</evidence>
<proteinExistence type="predicted"/>
<dbReference type="PANTHER" id="PTHR47535:SF1">
    <property type="entry name" value="NESPRIN-1"/>
    <property type="match status" value="1"/>
</dbReference>
<dbReference type="SUPFAM" id="SSF46966">
    <property type="entry name" value="Spectrin repeat"/>
    <property type="match status" value="2"/>
</dbReference>
<dbReference type="Pfam" id="PF00307">
    <property type="entry name" value="CH"/>
    <property type="match status" value="1"/>
</dbReference>